<evidence type="ECO:0000256" key="3">
    <source>
        <dbReference type="ARBA" id="ARBA00023212"/>
    </source>
</evidence>
<comment type="caution">
    <text evidence="7">The sequence shown here is derived from an EMBL/GenBank/DDBJ whole genome shotgun (WGS) entry which is preliminary data.</text>
</comment>
<reference evidence="7 8" key="1">
    <citation type="submission" date="2023-09" db="EMBL/GenBank/DDBJ databases">
        <title>Pangenome analysis of Batrachochytrium dendrobatidis and related Chytrids.</title>
        <authorList>
            <person name="Yacoub M.N."/>
            <person name="Stajich J.E."/>
            <person name="James T.Y."/>
        </authorList>
    </citation>
    <scope>NUCLEOTIDE SEQUENCE [LARGE SCALE GENOMIC DNA]</scope>
    <source>
        <strain evidence="7 8">JEL0888</strain>
    </source>
</reference>
<comment type="similarity">
    <text evidence="4">Belongs to the CFAP96 family.</text>
</comment>
<evidence type="ECO:0000256" key="6">
    <source>
        <dbReference type="SAM" id="MobiDB-lite"/>
    </source>
</evidence>
<evidence type="ECO:0000313" key="7">
    <source>
        <dbReference type="EMBL" id="KAL2914628.1"/>
    </source>
</evidence>
<keyword evidence="8" id="KW-1185">Reference proteome</keyword>
<comment type="subcellular location">
    <subcellularLocation>
        <location evidence="1">Cytoplasm</location>
        <location evidence="1">Cytoskeleton</location>
        <location evidence="1">Microtubule organizing center</location>
        <location evidence="1">Centrosome</location>
    </subcellularLocation>
</comment>
<gene>
    <name evidence="7" type="ORF">HK105_205766</name>
</gene>
<organism evidence="7 8">
    <name type="scientific">Polyrhizophydium stewartii</name>
    <dbReference type="NCBI Taxonomy" id="2732419"/>
    <lineage>
        <taxon>Eukaryota</taxon>
        <taxon>Fungi</taxon>
        <taxon>Fungi incertae sedis</taxon>
        <taxon>Chytridiomycota</taxon>
        <taxon>Chytridiomycota incertae sedis</taxon>
        <taxon>Chytridiomycetes</taxon>
        <taxon>Rhizophydiales</taxon>
        <taxon>Rhizophydiales incertae sedis</taxon>
        <taxon>Polyrhizophydium</taxon>
    </lineage>
</organism>
<accession>A0ABR4N532</accession>
<evidence type="ECO:0000256" key="2">
    <source>
        <dbReference type="ARBA" id="ARBA00022490"/>
    </source>
</evidence>
<dbReference type="EMBL" id="JADGIZ020000031">
    <property type="protein sequence ID" value="KAL2914628.1"/>
    <property type="molecule type" value="Genomic_DNA"/>
</dbReference>
<dbReference type="Proteomes" id="UP001527925">
    <property type="component" value="Unassembled WGS sequence"/>
</dbReference>
<evidence type="ECO:0000256" key="5">
    <source>
        <dbReference type="ARBA" id="ARBA00035693"/>
    </source>
</evidence>
<evidence type="ECO:0000256" key="4">
    <source>
        <dbReference type="ARBA" id="ARBA00035656"/>
    </source>
</evidence>
<dbReference type="InterPro" id="IPR029358">
    <property type="entry name" value="CFAP96"/>
</dbReference>
<proteinExistence type="inferred from homology"/>
<evidence type="ECO:0000256" key="1">
    <source>
        <dbReference type="ARBA" id="ARBA00004300"/>
    </source>
</evidence>
<dbReference type="PANTHER" id="PTHR31144">
    <property type="entry name" value="UPF0602 PROTEIN C4ORF47"/>
    <property type="match status" value="1"/>
</dbReference>
<dbReference type="Pfam" id="PF15239">
    <property type="entry name" value="CFAP96-like"/>
    <property type="match status" value="1"/>
</dbReference>
<dbReference type="PANTHER" id="PTHR31144:SF1">
    <property type="entry name" value="UPF0602 PROTEIN C4ORF47"/>
    <property type="match status" value="1"/>
</dbReference>
<sequence length="341" mass="37996">MGSDKAKRADEDIGMKYGRSDLVRMGIFSEAQYVSSGEAYNSKKNATALDYRAKGKQFLTAPSKRGHDGKDSYFDKEFIRLFENEPYTDLVVLRRRWRLQAKEKNITNVPFKPSSVPPKPSGKGSHWGTIEQQWPLDSKGLDPALLKKFKEEPKKQHEPRNFLTAPPKKGSGYGYPNVTIGKPYQYESDPFDRREHLSRLERSENKKKMVGERPFISSSTSHEYFNSFAGLAVPKDEKAGDGAADPAENTAKKAFLPSIPFKPTSCCGYTINPYPSYETPKGGADEKEPAKSAAPGGPRRDMIFKPSGMTGSYPIRSIIEASCPLSPPTWIRESLHSAVSS</sequence>
<keyword evidence="3" id="KW-0206">Cytoskeleton</keyword>
<keyword evidence="2" id="KW-0963">Cytoplasm</keyword>
<feature type="region of interest" description="Disordered" evidence="6">
    <location>
        <begin position="278"/>
        <end position="306"/>
    </location>
</feature>
<name>A0ABR4N532_9FUNG</name>
<evidence type="ECO:0000313" key="8">
    <source>
        <dbReference type="Proteomes" id="UP001527925"/>
    </source>
</evidence>
<protein>
    <recommendedName>
        <fullName evidence="5">Cilia-and flagella-associated protein 96</fullName>
    </recommendedName>
</protein>